<dbReference type="GO" id="GO:0004866">
    <property type="term" value="F:endopeptidase inhibitor activity"/>
    <property type="evidence" value="ECO:0007669"/>
    <property type="project" value="InterPro"/>
</dbReference>
<dbReference type="SMART" id="SM00452">
    <property type="entry name" value="STI"/>
    <property type="match status" value="1"/>
</dbReference>
<name>A0A834T168_9FABA</name>
<dbReference type="PANTHER" id="PTHR33107:SF5">
    <property type="entry name" value="KUNITZ TRYPSIN INHIBITOR 5"/>
    <property type="match status" value="1"/>
</dbReference>
<dbReference type="Pfam" id="PF00197">
    <property type="entry name" value="Kunitz_legume"/>
    <property type="match status" value="1"/>
</dbReference>
<evidence type="ECO:0000313" key="2">
    <source>
        <dbReference type="EMBL" id="KAF7813343.1"/>
    </source>
</evidence>
<comment type="caution">
    <text evidence="2">The sequence shown here is derived from an EMBL/GenBank/DDBJ whole genome shotgun (WGS) entry which is preliminary data.</text>
</comment>
<gene>
    <name evidence="2" type="ORF">G2W53_034319</name>
</gene>
<dbReference type="AlphaFoldDB" id="A0A834T168"/>
<dbReference type="Proteomes" id="UP000634136">
    <property type="component" value="Unassembled WGS sequence"/>
</dbReference>
<feature type="transmembrane region" description="Helical" evidence="1">
    <location>
        <begin position="20"/>
        <end position="43"/>
    </location>
</feature>
<dbReference type="OrthoDB" id="1872570at2759"/>
<evidence type="ECO:0000313" key="3">
    <source>
        <dbReference type="Proteomes" id="UP000634136"/>
    </source>
</evidence>
<reference evidence="2" key="1">
    <citation type="submission" date="2020-09" db="EMBL/GenBank/DDBJ databases">
        <title>Genome-Enabled Discovery of Anthraquinone Biosynthesis in Senna tora.</title>
        <authorList>
            <person name="Kang S.-H."/>
            <person name="Pandey R.P."/>
            <person name="Lee C.-M."/>
            <person name="Sim J.-S."/>
            <person name="Jeong J.-T."/>
            <person name="Choi B.-S."/>
            <person name="Jung M."/>
            <person name="Ginzburg D."/>
            <person name="Zhao K."/>
            <person name="Won S.Y."/>
            <person name="Oh T.-J."/>
            <person name="Yu Y."/>
            <person name="Kim N.-H."/>
            <person name="Lee O.R."/>
            <person name="Lee T.-H."/>
            <person name="Bashyal P."/>
            <person name="Kim T.-S."/>
            <person name="Lee W.-H."/>
            <person name="Kawkins C."/>
            <person name="Kim C.-K."/>
            <person name="Kim J.S."/>
            <person name="Ahn B.O."/>
            <person name="Rhee S.Y."/>
            <person name="Sohng J.K."/>
        </authorList>
    </citation>
    <scope>NUCLEOTIDE SEQUENCE</scope>
    <source>
        <tissue evidence="2">Leaf</tissue>
    </source>
</reference>
<dbReference type="EMBL" id="JAAIUW010000010">
    <property type="protein sequence ID" value="KAF7813343.1"/>
    <property type="molecule type" value="Genomic_DNA"/>
</dbReference>
<protein>
    <submittedName>
        <fullName evidence="2">Kunitz-type trypsin inhibitor alpha chain-like</fullName>
    </submittedName>
</protein>
<keyword evidence="1" id="KW-0472">Membrane</keyword>
<sequence>MTFKDENQSPQIKIVVYVKLWWTIEIAAPFSFLLFLAFAFAVATTTTTAELVFDSAGQPVLNGGTYVVAPTTGPIFNAAIIDSSGSTCSLAVIQQDPGFAFVLPVTITALVRPTFVTTSMKLFISFDYIQPNVCTNNSNWVITKSSNDDFEYVMVGDSGNPIGSSFYIRPYGTTENLTYKLVSCEGDICRNIGVHVDSQGFRRLVVTDGEPLVVKFDKYYGKRSFASEISMVV</sequence>
<keyword evidence="3" id="KW-1185">Reference proteome</keyword>
<proteinExistence type="predicted"/>
<dbReference type="InterPro" id="IPR002160">
    <property type="entry name" value="Prot_inh_Kunz-lg"/>
</dbReference>
<dbReference type="SUPFAM" id="SSF50386">
    <property type="entry name" value="STI-like"/>
    <property type="match status" value="1"/>
</dbReference>
<keyword evidence="1" id="KW-0812">Transmembrane</keyword>
<accession>A0A834T168</accession>
<organism evidence="2 3">
    <name type="scientific">Senna tora</name>
    <dbReference type="NCBI Taxonomy" id="362788"/>
    <lineage>
        <taxon>Eukaryota</taxon>
        <taxon>Viridiplantae</taxon>
        <taxon>Streptophyta</taxon>
        <taxon>Embryophyta</taxon>
        <taxon>Tracheophyta</taxon>
        <taxon>Spermatophyta</taxon>
        <taxon>Magnoliopsida</taxon>
        <taxon>eudicotyledons</taxon>
        <taxon>Gunneridae</taxon>
        <taxon>Pentapetalae</taxon>
        <taxon>rosids</taxon>
        <taxon>fabids</taxon>
        <taxon>Fabales</taxon>
        <taxon>Fabaceae</taxon>
        <taxon>Caesalpinioideae</taxon>
        <taxon>Cassia clade</taxon>
        <taxon>Senna</taxon>
    </lineage>
</organism>
<evidence type="ECO:0000256" key="1">
    <source>
        <dbReference type="SAM" id="Phobius"/>
    </source>
</evidence>
<keyword evidence="1" id="KW-1133">Transmembrane helix</keyword>
<dbReference type="InterPro" id="IPR011065">
    <property type="entry name" value="Kunitz_inhibitor_STI-like_sf"/>
</dbReference>
<dbReference type="Gene3D" id="2.80.10.50">
    <property type="match status" value="1"/>
</dbReference>
<dbReference type="PANTHER" id="PTHR33107">
    <property type="entry name" value="KUNITZ TRYPSIN INHIBITOR 2"/>
    <property type="match status" value="1"/>
</dbReference>